<comment type="caution">
    <text evidence="1">The sequence shown here is derived from an EMBL/GenBank/DDBJ whole genome shotgun (WGS) entry which is preliminary data.</text>
</comment>
<proteinExistence type="predicted"/>
<keyword evidence="2" id="KW-1185">Reference proteome</keyword>
<dbReference type="RefSeq" id="WP_146383203.1">
    <property type="nucleotide sequence ID" value="NZ_VOEJ01000009.1"/>
</dbReference>
<dbReference type="AlphaFoldDB" id="A0A563U202"/>
<name>A0A563U202_9SPHI</name>
<organism evidence="1 2">
    <name type="scientific">Mucilaginibacter pallidiroseus</name>
    <dbReference type="NCBI Taxonomy" id="2599295"/>
    <lineage>
        <taxon>Bacteria</taxon>
        <taxon>Pseudomonadati</taxon>
        <taxon>Bacteroidota</taxon>
        <taxon>Sphingobacteriia</taxon>
        <taxon>Sphingobacteriales</taxon>
        <taxon>Sphingobacteriaceae</taxon>
        <taxon>Mucilaginibacter</taxon>
    </lineage>
</organism>
<dbReference type="InterPro" id="IPR019861">
    <property type="entry name" value="PorP/SprF_Bacteroidetes"/>
</dbReference>
<evidence type="ECO:0000313" key="2">
    <source>
        <dbReference type="Proteomes" id="UP000320042"/>
    </source>
</evidence>
<sequence length="348" mass="38019">MNTNNSYIAPIKSVHMKKSLTIIIALLLQFGAANRLFAQIDPHFSQYYAYPMYLNPALTGVFNGEMRVNANFKNQYATINNAYQTGALSLDYRPSDKVGVGFNVINQAAGDVGYNYFAAYGSFGYAIAVSNDGYKKVSFGVTAGVINRGFDPSRAQFGSQFNPASGFDPTMSPNENFLNTNATIFDAGAGVFYYDGDPLKGANFFGGFSVSHLARSKDPFAVDGSGIKLPMRYTAHAGLRIKASDFVDVIPHAIFMKQQRVEEKAIGGYSELKIDNERGLILGGMYRFKDAAIANVGYHINSLIVGASYDFNTSSLRRATSGNGGIELSISYVFRKRVQEPEPICPRL</sequence>
<dbReference type="Proteomes" id="UP000320042">
    <property type="component" value="Unassembled WGS sequence"/>
</dbReference>
<dbReference type="EMBL" id="VOEJ01000009">
    <property type="protein sequence ID" value="TWR25232.1"/>
    <property type="molecule type" value="Genomic_DNA"/>
</dbReference>
<dbReference type="Pfam" id="PF11751">
    <property type="entry name" value="PorP_SprF"/>
    <property type="match status" value="1"/>
</dbReference>
<dbReference type="NCBIfam" id="TIGR03519">
    <property type="entry name" value="T9SS_PorP_fam"/>
    <property type="match status" value="1"/>
</dbReference>
<gene>
    <name evidence="1" type="ORF">FPZ43_17330</name>
</gene>
<evidence type="ECO:0000313" key="1">
    <source>
        <dbReference type="EMBL" id="TWR25232.1"/>
    </source>
</evidence>
<dbReference type="OrthoDB" id="1186563at2"/>
<protein>
    <submittedName>
        <fullName evidence="1">Type IX secretion system membrane protein PorP/SprF</fullName>
    </submittedName>
</protein>
<accession>A0A563U202</accession>
<reference evidence="1 2" key="1">
    <citation type="submission" date="2019-07" db="EMBL/GenBank/DDBJ databases">
        <authorList>
            <person name="Kim J."/>
        </authorList>
    </citation>
    <scope>NUCLEOTIDE SEQUENCE [LARGE SCALE GENOMIC DNA]</scope>
    <source>
        <strain evidence="2">dk17</strain>
    </source>
</reference>